<dbReference type="AlphaFoldDB" id="A0A9P7B754"/>
<feature type="compositionally biased region" description="Basic and acidic residues" evidence="1">
    <location>
        <begin position="38"/>
        <end position="47"/>
    </location>
</feature>
<feature type="compositionally biased region" description="Polar residues" evidence="1">
    <location>
        <begin position="149"/>
        <end position="163"/>
    </location>
</feature>
<feature type="compositionally biased region" description="Polar residues" evidence="1">
    <location>
        <begin position="489"/>
        <end position="510"/>
    </location>
</feature>
<evidence type="ECO:0000256" key="1">
    <source>
        <dbReference type="SAM" id="MobiDB-lite"/>
    </source>
</evidence>
<evidence type="ECO:0000313" key="4">
    <source>
        <dbReference type="Proteomes" id="UP000750334"/>
    </source>
</evidence>
<feature type="region of interest" description="Disordered" evidence="1">
    <location>
        <begin position="547"/>
        <end position="573"/>
    </location>
</feature>
<feature type="compositionally biased region" description="Basic and acidic residues" evidence="1">
    <location>
        <begin position="392"/>
        <end position="407"/>
    </location>
</feature>
<dbReference type="GO" id="GO:0005773">
    <property type="term" value="C:vacuole"/>
    <property type="evidence" value="ECO:0007669"/>
    <property type="project" value="GOC"/>
</dbReference>
<accession>A0A9P7B754</accession>
<feature type="compositionally biased region" description="Acidic residues" evidence="1">
    <location>
        <begin position="135"/>
        <end position="148"/>
    </location>
</feature>
<feature type="compositionally biased region" description="Polar residues" evidence="1">
    <location>
        <begin position="687"/>
        <end position="710"/>
    </location>
</feature>
<feature type="region of interest" description="Disordered" evidence="1">
    <location>
        <begin position="1"/>
        <end position="168"/>
    </location>
</feature>
<feature type="region of interest" description="Disordered" evidence="1">
    <location>
        <begin position="687"/>
        <end position="753"/>
    </location>
</feature>
<feature type="compositionally biased region" description="Acidic residues" evidence="1">
    <location>
        <begin position="512"/>
        <end position="534"/>
    </location>
</feature>
<dbReference type="PANTHER" id="PTHR28051:SF1">
    <property type="entry name" value="PROTEIN MTL1-RELATED"/>
    <property type="match status" value="1"/>
</dbReference>
<feature type="compositionally biased region" description="Low complexity" evidence="1">
    <location>
        <begin position="865"/>
        <end position="883"/>
    </location>
</feature>
<dbReference type="InterPro" id="IPR052292">
    <property type="entry name" value="Glucose_repression_reg"/>
</dbReference>
<feature type="compositionally biased region" description="Polar residues" evidence="1">
    <location>
        <begin position="792"/>
        <end position="801"/>
    </location>
</feature>
<protein>
    <recommendedName>
        <fullName evidence="2">Nitrogen regulatory protein areA GATA-like domain-containing protein</fullName>
    </recommendedName>
</protein>
<feature type="compositionally biased region" description="Acidic residues" evidence="1">
    <location>
        <begin position="824"/>
        <end position="835"/>
    </location>
</feature>
<feature type="compositionally biased region" description="Polar residues" evidence="1">
    <location>
        <begin position="547"/>
        <end position="564"/>
    </location>
</feature>
<dbReference type="OrthoDB" id="5563539at2759"/>
<feature type="domain" description="Nitrogen regulatory protein areA GATA-like" evidence="2">
    <location>
        <begin position="198"/>
        <end position="229"/>
    </location>
</feature>
<keyword evidence="4" id="KW-1185">Reference proteome</keyword>
<evidence type="ECO:0000259" key="2">
    <source>
        <dbReference type="Pfam" id="PF08550"/>
    </source>
</evidence>
<feature type="region of interest" description="Disordered" evidence="1">
    <location>
        <begin position="464"/>
        <end position="535"/>
    </location>
</feature>
<feature type="compositionally biased region" description="Low complexity" evidence="1">
    <location>
        <begin position="99"/>
        <end position="134"/>
    </location>
</feature>
<feature type="compositionally biased region" description="Polar residues" evidence="1">
    <location>
        <begin position="408"/>
        <end position="427"/>
    </location>
</feature>
<dbReference type="InterPro" id="IPR013860">
    <property type="entry name" value="AreA_GATA"/>
</dbReference>
<feature type="region of interest" description="Disordered" evidence="1">
    <location>
        <begin position="375"/>
        <end position="427"/>
    </location>
</feature>
<name>A0A9P7B754_MAUEX</name>
<organism evidence="3 4">
    <name type="scientific">Maudiozyma exigua</name>
    <name type="common">Yeast</name>
    <name type="synonym">Kazachstania exigua</name>
    <dbReference type="NCBI Taxonomy" id="34358"/>
    <lineage>
        <taxon>Eukaryota</taxon>
        <taxon>Fungi</taxon>
        <taxon>Dikarya</taxon>
        <taxon>Ascomycota</taxon>
        <taxon>Saccharomycotina</taxon>
        <taxon>Saccharomycetes</taxon>
        <taxon>Saccharomycetales</taxon>
        <taxon>Saccharomycetaceae</taxon>
        <taxon>Maudiozyma</taxon>
    </lineage>
</organism>
<dbReference type="Proteomes" id="UP000750334">
    <property type="component" value="Unassembled WGS sequence"/>
</dbReference>
<dbReference type="GO" id="GO:0007039">
    <property type="term" value="P:protein catabolic process in the vacuole"/>
    <property type="evidence" value="ECO:0007669"/>
    <property type="project" value="TreeGrafter"/>
</dbReference>
<dbReference type="EMBL" id="PUHR01000152">
    <property type="protein sequence ID" value="KAG0662012.1"/>
    <property type="molecule type" value="Genomic_DNA"/>
</dbReference>
<dbReference type="GO" id="GO:0042149">
    <property type="term" value="P:cellular response to glucose starvation"/>
    <property type="evidence" value="ECO:0007669"/>
    <property type="project" value="TreeGrafter"/>
</dbReference>
<sequence length="883" mass="98407">MSNPNNVPNSGNDGKSQLKELYSHTDDDEMGPSVSMAKEAKNNEDFQKSSFNLKRTRSMGLLDEYIDPTKKLLEQHRNKQEENNTQTSNISKDSRYKENYNNSYSTDSDSDSSSSSYSSSSSSSTGSGSSSNSDYSDESLSDTGEEPDQNMTSTSVSPPSVNNDDILIPQDDNDVVIEPERHVDYLSHNWDESEISNSWKYIILKKKKRDIDLVNAARLENASWRTWAKTRNHLKTVSPEVVNWSKDSDVTWLYGPIVRDNPMDVQHDEDHTDMFDARGYGSDDETSKMLPVINTSKTSKTPKLSEKDKKIISLKPILKKRTVPEIIEENSQWRLNEARKHYNEIKNSNTDPITNFHDYDYLAAKVNAQYFQKQKSNNNEDNSDIKSQNDMNSKDNDNEKLSLDKSTDNNNTVISRNSLFKSGNDQTTSSILTNKAKQNANHSTKPKRHIHFNDRVEQCIVVKIPSSDESSSEYNSSEEEDTEDRANIDSPNSVRTGSLQRTGSRTSFLLNSDEESGMSSAEESDSNSSDEENGDGLFINARYTRRSGSTIHSPVSSENSSALSKNEKRKHKVRPIIKLMPATTLNYGSDEESDNSDYSSYGNAVSHNVNTQRGYDYIYDYNSVYTGDTSNFLPIDNCDIVDVPDGINLQSSIADSNKRNYNFDQSTATLGPEQTTNNVTSQLEAQNNKNIDTGNDDSFSSDDQYGLSSNTDDDEFIEDSNYQSSDDEEGNTRLNKGNIEPAADYNGPGLRRTISLGKSTDSLKNLSNVAITAPSANGSHNFVTGERKEGQDLNNGLNNARISGRPLLSQRSSNRSFIFNSNSDDSDDSDDSEDSEVGKPLVKSPLLTSHAVLSTKKTTNHKLTPPSRTPSSSFLSNSSDPNK</sequence>
<comment type="caution">
    <text evidence="3">The sequence shown here is derived from an EMBL/GenBank/DDBJ whole genome shotgun (WGS) entry which is preliminary data.</text>
</comment>
<evidence type="ECO:0000313" key="3">
    <source>
        <dbReference type="EMBL" id="KAG0662012.1"/>
    </source>
</evidence>
<feature type="compositionally biased region" description="Polar residues" evidence="1">
    <location>
        <begin position="375"/>
        <end position="391"/>
    </location>
</feature>
<proteinExistence type="predicted"/>
<feature type="region of interest" description="Disordered" evidence="1">
    <location>
        <begin position="773"/>
        <end position="883"/>
    </location>
</feature>
<feature type="compositionally biased region" description="Polar residues" evidence="1">
    <location>
        <begin position="773"/>
        <end position="782"/>
    </location>
</feature>
<feature type="compositionally biased region" description="Polar residues" evidence="1">
    <location>
        <begin position="1"/>
        <end position="15"/>
    </location>
</feature>
<dbReference type="PANTHER" id="PTHR28051">
    <property type="entry name" value="PROTEIN MTL1-RELATED"/>
    <property type="match status" value="1"/>
</dbReference>
<gene>
    <name evidence="3" type="ORF">C6P45_001226</name>
</gene>
<feature type="compositionally biased region" description="Basic and acidic residues" evidence="1">
    <location>
        <begin position="67"/>
        <end position="82"/>
    </location>
</feature>
<reference evidence="3 4" key="1">
    <citation type="submission" date="2020-11" db="EMBL/GenBank/DDBJ databases">
        <title>Kefir isolates.</title>
        <authorList>
            <person name="Marcisauskas S."/>
            <person name="Kim Y."/>
            <person name="Blasche S."/>
        </authorList>
    </citation>
    <scope>NUCLEOTIDE SEQUENCE [LARGE SCALE GENOMIC DNA]</scope>
    <source>
        <strain evidence="3 4">OG2</strain>
    </source>
</reference>
<feature type="compositionally biased region" description="Low complexity" evidence="1">
    <location>
        <begin position="811"/>
        <end position="823"/>
    </location>
</feature>
<dbReference type="Pfam" id="PF08550">
    <property type="entry name" value="GATA_AreA"/>
    <property type="match status" value="1"/>
</dbReference>
<feature type="compositionally biased region" description="Basic and acidic residues" evidence="1">
    <location>
        <begin position="16"/>
        <end position="25"/>
    </location>
</feature>